<evidence type="ECO:0000313" key="1">
    <source>
        <dbReference type="EMBL" id="CAI2379028.1"/>
    </source>
</evidence>
<protein>
    <submittedName>
        <fullName evidence="1">Uncharacterized protein</fullName>
    </submittedName>
</protein>
<proteinExistence type="predicted"/>
<dbReference type="EMBL" id="CAMPGE010020834">
    <property type="protein sequence ID" value="CAI2379028.1"/>
    <property type="molecule type" value="Genomic_DNA"/>
</dbReference>
<comment type="caution">
    <text evidence="1">The sequence shown here is derived from an EMBL/GenBank/DDBJ whole genome shotgun (WGS) entry which is preliminary data.</text>
</comment>
<evidence type="ECO:0000313" key="2">
    <source>
        <dbReference type="Proteomes" id="UP001295684"/>
    </source>
</evidence>
<sequence>MAQLDKKASRTLEFTSEDLVEFLPMVKEKYGKEVNISTIENAEPEHQQSLGRLFLKLDCLQKLRSCLTDGILNTMTKIGEIKEEEPHFDTEKVIESVENKCIENLHTKLELEKVVNSKKRLLLLIAEKEQIIENLKKLIPKMDNTSRISKKDLEKIVKESKLYAKRHLKGTKRITSNDKSTVESIEAEIFEENGLYQKYQSSQEDLEVYKEKCSQYRGLPPQVKLAQIKVAQAQECLIKKQEDLERILGS</sequence>
<reference evidence="1" key="1">
    <citation type="submission" date="2023-07" db="EMBL/GenBank/DDBJ databases">
        <authorList>
            <consortium name="AG Swart"/>
            <person name="Singh M."/>
            <person name="Singh A."/>
            <person name="Seah K."/>
            <person name="Emmerich C."/>
        </authorList>
    </citation>
    <scope>NUCLEOTIDE SEQUENCE</scope>
    <source>
        <strain evidence="1">DP1</strain>
    </source>
</reference>
<accession>A0AAD2D4B3</accession>
<dbReference type="AlphaFoldDB" id="A0AAD2D4B3"/>
<name>A0AAD2D4B3_EUPCR</name>
<organism evidence="1 2">
    <name type="scientific">Euplotes crassus</name>
    <dbReference type="NCBI Taxonomy" id="5936"/>
    <lineage>
        <taxon>Eukaryota</taxon>
        <taxon>Sar</taxon>
        <taxon>Alveolata</taxon>
        <taxon>Ciliophora</taxon>
        <taxon>Intramacronucleata</taxon>
        <taxon>Spirotrichea</taxon>
        <taxon>Hypotrichia</taxon>
        <taxon>Euplotida</taxon>
        <taxon>Euplotidae</taxon>
        <taxon>Moneuplotes</taxon>
    </lineage>
</organism>
<dbReference type="Proteomes" id="UP001295684">
    <property type="component" value="Unassembled WGS sequence"/>
</dbReference>
<keyword evidence="2" id="KW-1185">Reference proteome</keyword>
<gene>
    <name evidence="1" type="ORF">ECRASSUSDP1_LOCUS20433</name>
</gene>